<dbReference type="Pfam" id="PF11396">
    <property type="entry name" value="PepSY_like"/>
    <property type="match status" value="2"/>
</dbReference>
<keyword evidence="1" id="KW-0732">Signal</keyword>
<reference evidence="4" key="1">
    <citation type="submission" date="2016-10" db="EMBL/GenBank/DDBJ databases">
        <authorList>
            <person name="Varghese N."/>
            <person name="Submissions S."/>
        </authorList>
    </citation>
    <scope>NUCLEOTIDE SEQUENCE [LARGE SCALE GENOMIC DNA]</scope>
    <source>
        <strain evidence="4">Jip14</strain>
    </source>
</reference>
<dbReference type="STRING" id="332977.SAMN05421740_102461"/>
<dbReference type="Gene3D" id="3.10.450.360">
    <property type="match status" value="1"/>
</dbReference>
<organism evidence="3 4">
    <name type="scientific">Parapedobacter koreensis</name>
    <dbReference type="NCBI Taxonomy" id="332977"/>
    <lineage>
        <taxon>Bacteria</taxon>
        <taxon>Pseudomonadati</taxon>
        <taxon>Bacteroidota</taxon>
        <taxon>Sphingobacteriia</taxon>
        <taxon>Sphingobacteriales</taxon>
        <taxon>Sphingobacteriaceae</taxon>
        <taxon>Parapedobacter</taxon>
    </lineage>
</organism>
<gene>
    <name evidence="3" type="ORF">SAMN05421740_102461</name>
</gene>
<proteinExistence type="predicted"/>
<sequence>MKKLVFNLFVLFLTGLSVMAQGASPRGVPAVVINAFQQQFSKARQVEWERRKDGSYEVEFNVGLIGRDQKAFISPEGKVLKHEEEIASSALPEAVKKQLKTEFDGYRVEDAKKIDTAGTVAYEVELESRYGDLQVRFDSDGKILKERMD</sequence>
<protein>
    <submittedName>
        <fullName evidence="3">Putative beta-lactamase-inhibitor-like, PepSY-like</fullName>
    </submittedName>
</protein>
<feature type="chain" id="PRO_5011616759" evidence="1">
    <location>
        <begin position="23"/>
        <end position="149"/>
    </location>
</feature>
<dbReference type="EMBL" id="FNZR01000002">
    <property type="protein sequence ID" value="SEK69854.1"/>
    <property type="molecule type" value="Genomic_DNA"/>
</dbReference>
<keyword evidence="4" id="KW-1185">Reference proteome</keyword>
<evidence type="ECO:0000256" key="1">
    <source>
        <dbReference type="SAM" id="SignalP"/>
    </source>
</evidence>
<feature type="signal peptide" evidence="1">
    <location>
        <begin position="1"/>
        <end position="22"/>
    </location>
</feature>
<name>A0A1H7J640_9SPHI</name>
<evidence type="ECO:0000313" key="3">
    <source>
        <dbReference type="EMBL" id="SEK69854.1"/>
    </source>
</evidence>
<dbReference type="InterPro" id="IPR021533">
    <property type="entry name" value="PepSY-like"/>
</dbReference>
<dbReference type="Proteomes" id="UP000198916">
    <property type="component" value="Unassembled WGS sequence"/>
</dbReference>
<feature type="domain" description="Putative beta-lactamase-inhibitor-like PepSY-like" evidence="2">
    <location>
        <begin position="82"/>
        <end position="145"/>
    </location>
</feature>
<accession>A0A1H7J640</accession>
<feature type="domain" description="Putative beta-lactamase-inhibitor-like PepSY-like" evidence="2">
    <location>
        <begin position="27"/>
        <end position="79"/>
    </location>
</feature>
<dbReference type="AlphaFoldDB" id="A0A1H7J640"/>
<evidence type="ECO:0000313" key="4">
    <source>
        <dbReference type="Proteomes" id="UP000198916"/>
    </source>
</evidence>
<dbReference type="RefSeq" id="WP_177181020.1">
    <property type="nucleotide sequence ID" value="NZ_FNZR01000002.1"/>
</dbReference>
<dbReference type="SUPFAM" id="SSF160574">
    <property type="entry name" value="BT0923-like"/>
    <property type="match status" value="1"/>
</dbReference>
<evidence type="ECO:0000259" key="2">
    <source>
        <dbReference type="Pfam" id="PF11396"/>
    </source>
</evidence>